<sequence length="662" mass="74086">MAANSKANKYDEDSIQVLEGLEAVRKRPGMYIGSTDNRGLHHLVWEIVDNSIDEALAGYATEINVTMEKNGSITVSDNGRGVPTGMHKTGKSTPEVIFTILHAGGKFNESGGYKTAGGLHGVGSSVVNALSSQFNVKSFRDKKIYEINFHNGGAVKTPLHEIGTTNKTGTVVNFHPDATIFNAPKFSFSTIKERLKESALLNSGLKITLDDMNNDRHIEYDFKDGLKEFVKELTEEFTPLTDTIIIKDSNSRIDVDIAMKYTDDYNETILGFANNVKTVDGGTQITGFKSGLARAINDYAKNSKILKDKDPRLDSNDLREGLTAIVSVKVPENLIQYEGQTKGKLGTVEAKTAVENAVYKNLTFWLQENKVQATRIIDKAMLARRAREEARKARQAVRDTKMKGRSSRAMLGKLTPAQGRNRNINELYLVEGDSAGGSAKSGRDRTFQAILPLRGKVINSEKAKITDLLKNEEINTIINAIGAGVGSDFEVKDANYDKIIIMTDADTDGAHIQTLLLTFFYRYMKDLIVAKKVYLALPPLYKVTLADKTIHYLWDENDLTTFLKKNNKKYDIQRYKGLGEMNAHQLWETTMDPEHRKLIVVEIDDAYAAEKAFKVLMGENVEKRKLWIDENVKFSMEDDDVEFLRNVEPETPIVEVERELND</sequence>
<dbReference type="EC" id="5.6.2.2" evidence="3"/>
<accession>A0A2K8NR62</accession>
<evidence type="ECO:0000256" key="6">
    <source>
        <dbReference type="ARBA" id="ARBA00023125"/>
    </source>
</evidence>
<dbReference type="InterPro" id="IPR000565">
    <property type="entry name" value="Topo_IIA_B"/>
</dbReference>
<comment type="cofactor">
    <cofactor evidence="2">
        <name>Mg(2+)</name>
        <dbReference type="ChEBI" id="CHEBI:18420"/>
    </cofactor>
</comment>
<dbReference type="SUPFAM" id="SSF56719">
    <property type="entry name" value="Type II DNA topoisomerase"/>
    <property type="match status" value="1"/>
</dbReference>
<dbReference type="SMART" id="SM00433">
    <property type="entry name" value="TOP2c"/>
    <property type="match status" value="1"/>
</dbReference>
<dbReference type="PRINTS" id="PR00418">
    <property type="entry name" value="TPI2FAMILY"/>
</dbReference>
<evidence type="ECO:0000256" key="1">
    <source>
        <dbReference type="ARBA" id="ARBA00000185"/>
    </source>
</evidence>
<dbReference type="CDD" id="cd16928">
    <property type="entry name" value="HATPase_GyrB-like"/>
    <property type="match status" value="1"/>
</dbReference>
<dbReference type="GO" id="GO:0034335">
    <property type="term" value="F:DNA negative supercoiling activity"/>
    <property type="evidence" value="ECO:0007669"/>
    <property type="project" value="UniProtKB-ARBA"/>
</dbReference>
<evidence type="ECO:0000256" key="2">
    <source>
        <dbReference type="ARBA" id="ARBA00001946"/>
    </source>
</evidence>
<dbReference type="Gene3D" id="3.30.565.10">
    <property type="entry name" value="Histidine kinase-like ATPase, C-terminal domain"/>
    <property type="match status" value="1"/>
</dbReference>
<dbReference type="KEGG" id="efr:EFREU_v1c02960"/>
<dbReference type="PROSITE" id="PS50880">
    <property type="entry name" value="TOPRIM"/>
    <property type="match status" value="1"/>
</dbReference>
<evidence type="ECO:0000256" key="4">
    <source>
        <dbReference type="ARBA" id="ARBA00022723"/>
    </source>
</evidence>
<dbReference type="InterPro" id="IPR013760">
    <property type="entry name" value="Topo_IIA-like_dom_sf"/>
</dbReference>
<dbReference type="SUPFAM" id="SSF55874">
    <property type="entry name" value="ATPase domain of HSP90 chaperone/DNA topoisomerase II/histidine kinase"/>
    <property type="match status" value="1"/>
</dbReference>
<dbReference type="Pfam" id="PF02518">
    <property type="entry name" value="HATPase_c"/>
    <property type="match status" value="1"/>
</dbReference>
<keyword evidence="5" id="KW-0460">Magnesium</keyword>
<dbReference type="GO" id="GO:0046872">
    <property type="term" value="F:metal ion binding"/>
    <property type="evidence" value="ECO:0007669"/>
    <property type="project" value="UniProtKB-KW"/>
</dbReference>
<proteinExistence type="predicted"/>
<dbReference type="InterPro" id="IPR014721">
    <property type="entry name" value="Ribsml_uS5_D2-typ_fold_subgr"/>
</dbReference>
<name>A0A2K8NR62_9MOLU</name>
<dbReference type="GO" id="GO:0006265">
    <property type="term" value="P:DNA topological change"/>
    <property type="evidence" value="ECO:0007669"/>
    <property type="project" value="InterPro"/>
</dbReference>
<dbReference type="FunFam" id="3.30.565.10:FF:000002">
    <property type="entry name" value="DNA gyrase subunit B"/>
    <property type="match status" value="1"/>
</dbReference>
<evidence type="ECO:0000256" key="3">
    <source>
        <dbReference type="ARBA" id="ARBA00012895"/>
    </source>
</evidence>
<dbReference type="SUPFAM" id="SSF54211">
    <property type="entry name" value="Ribosomal protein S5 domain 2-like"/>
    <property type="match status" value="1"/>
</dbReference>
<organism evidence="8 9">
    <name type="scientific">Entomoplasma freundtii</name>
    <dbReference type="NCBI Taxonomy" id="74700"/>
    <lineage>
        <taxon>Bacteria</taxon>
        <taxon>Bacillati</taxon>
        <taxon>Mycoplasmatota</taxon>
        <taxon>Mollicutes</taxon>
        <taxon>Entomoplasmatales</taxon>
        <taxon>Entomoplasmataceae</taxon>
        <taxon>Entomoplasma</taxon>
    </lineage>
</organism>
<dbReference type="PANTHER" id="PTHR45866:SF12">
    <property type="entry name" value="DNA TOPOISOMERASE 4 SUBUNIT B"/>
    <property type="match status" value="1"/>
</dbReference>
<dbReference type="InterPro" id="IPR018522">
    <property type="entry name" value="TopoIIA_CS"/>
</dbReference>
<keyword evidence="6" id="KW-0238">DNA-binding</keyword>
<dbReference type="InterPro" id="IPR005740">
    <property type="entry name" value="ParE_type2"/>
</dbReference>
<keyword evidence="4" id="KW-0479">Metal-binding</keyword>
<dbReference type="SMART" id="SM00387">
    <property type="entry name" value="HATPase_c"/>
    <property type="match status" value="1"/>
</dbReference>
<dbReference type="Pfam" id="PF01751">
    <property type="entry name" value="Toprim"/>
    <property type="match status" value="1"/>
</dbReference>
<dbReference type="OrthoDB" id="9802808at2"/>
<dbReference type="NCBIfam" id="NF004189">
    <property type="entry name" value="PRK05644.1"/>
    <property type="match status" value="1"/>
</dbReference>
<dbReference type="GO" id="GO:0003677">
    <property type="term" value="F:DNA binding"/>
    <property type="evidence" value="ECO:0007669"/>
    <property type="project" value="UniProtKB-KW"/>
</dbReference>
<comment type="catalytic activity">
    <reaction evidence="1">
        <text>ATP-dependent breakage, passage and rejoining of double-stranded DNA.</text>
        <dbReference type="EC" id="5.6.2.2"/>
    </reaction>
</comment>
<protein>
    <recommendedName>
        <fullName evidence="3">DNA topoisomerase (ATP-hydrolyzing)</fullName>
        <ecNumber evidence="3">5.6.2.2</ecNumber>
    </recommendedName>
</protein>
<dbReference type="GO" id="GO:0005524">
    <property type="term" value="F:ATP binding"/>
    <property type="evidence" value="ECO:0007669"/>
    <property type="project" value="InterPro"/>
</dbReference>
<keyword evidence="7 8" id="KW-0413">Isomerase</keyword>
<dbReference type="FunFam" id="3.40.50.670:FF:000001">
    <property type="entry name" value="DNA topoisomerase 2"/>
    <property type="match status" value="1"/>
</dbReference>
<dbReference type="PANTHER" id="PTHR45866">
    <property type="entry name" value="DNA GYRASE/TOPOISOMERASE SUBUNIT B"/>
    <property type="match status" value="1"/>
</dbReference>
<dbReference type="EMBL" id="CP024962">
    <property type="protein sequence ID" value="ATZ16322.1"/>
    <property type="molecule type" value="Genomic_DNA"/>
</dbReference>
<reference evidence="8 9" key="1">
    <citation type="submission" date="2017-11" db="EMBL/GenBank/DDBJ databases">
        <title>Genome sequence of Entomoplasma freundtii BARC 318 (ATCC 51999).</title>
        <authorList>
            <person name="Lo W.-S."/>
            <person name="Gasparich G.E."/>
            <person name="Kuo C.-H."/>
        </authorList>
    </citation>
    <scope>NUCLEOTIDE SEQUENCE [LARGE SCALE GENOMIC DNA]</scope>
    <source>
        <strain evidence="8 9">BARC 318</strain>
    </source>
</reference>
<dbReference type="PROSITE" id="PS00177">
    <property type="entry name" value="TOPOISOMERASE_II"/>
    <property type="match status" value="1"/>
</dbReference>
<evidence type="ECO:0000313" key="9">
    <source>
        <dbReference type="Proteomes" id="UP000232222"/>
    </source>
</evidence>
<evidence type="ECO:0000256" key="7">
    <source>
        <dbReference type="ARBA" id="ARBA00023235"/>
    </source>
</evidence>
<dbReference type="InterPro" id="IPR001241">
    <property type="entry name" value="Topo_IIA"/>
</dbReference>
<dbReference type="InterPro" id="IPR002288">
    <property type="entry name" value="DNA_gyrase_B_C"/>
</dbReference>
<dbReference type="NCBIfam" id="TIGR01058">
    <property type="entry name" value="parE_Gpos"/>
    <property type="match status" value="1"/>
</dbReference>
<gene>
    <name evidence="8" type="primary">parE</name>
    <name evidence="8" type="ORF">EFREU_v1c02960</name>
</gene>
<dbReference type="AlphaFoldDB" id="A0A2K8NR62"/>
<keyword evidence="9" id="KW-1185">Reference proteome</keyword>
<dbReference type="InterPro" id="IPR013759">
    <property type="entry name" value="Topo_IIA_B_C"/>
</dbReference>
<dbReference type="RefSeq" id="WP_100609273.1">
    <property type="nucleotide sequence ID" value="NZ_CP024962.1"/>
</dbReference>
<dbReference type="GO" id="GO:0005694">
    <property type="term" value="C:chromosome"/>
    <property type="evidence" value="ECO:0007669"/>
    <property type="project" value="InterPro"/>
</dbReference>
<evidence type="ECO:0000313" key="8">
    <source>
        <dbReference type="EMBL" id="ATZ16322.1"/>
    </source>
</evidence>
<dbReference type="Gene3D" id="3.40.50.670">
    <property type="match status" value="1"/>
</dbReference>
<dbReference type="InterPro" id="IPR013506">
    <property type="entry name" value="Topo_IIA_bsu_dom2"/>
</dbReference>
<dbReference type="PRINTS" id="PR01159">
    <property type="entry name" value="DNAGYRASEB"/>
</dbReference>
<dbReference type="Pfam" id="PF00986">
    <property type="entry name" value="DNA_gyraseB_C"/>
    <property type="match status" value="1"/>
</dbReference>
<dbReference type="InterPro" id="IPR036890">
    <property type="entry name" value="HATPase_C_sf"/>
</dbReference>
<dbReference type="Proteomes" id="UP000232222">
    <property type="component" value="Chromosome"/>
</dbReference>
<dbReference type="InterPro" id="IPR020568">
    <property type="entry name" value="Ribosomal_Su5_D2-typ_SF"/>
</dbReference>
<dbReference type="InterPro" id="IPR003594">
    <property type="entry name" value="HATPase_dom"/>
</dbReference>
<dbReference type="Pfam" id="PF00204">
    <property type="entry name" value="DNA_gyraseB"/>
    <property type="match status" value="1"/>
</dbReference>
<dbReference type="Gene3D" id="3.30.230.10">
    <property type="match status" value="1"/>
</dbReference>
<dbReference type="InterPro" id="IPR006171">
    <property type="entry name" value="TOPRIM_dom"/>
</dbReference>
<evidence type="ECO:0000256" key="5">
    <source>
        <dbReference type="ARBA" id="ARBA00022842"/>
    </source>
</evidence>